<dbReference type="KEGG" id="mpp:MICPUCDRAFT_51505"/>
<dbReference type="EMBL" id="GG663745">
    <property type="protein sequence ID" value="EEH53788.1"/>
    <property type="molecule type" value="Genomic_DNA"/>
</dbReference>
<evidence type="ECO:0000313" key="3">
    <source>
        <dbReference type="Proteomes" id="UP000001876"/>
    </source>
</evidence>
<dbReference type="RefSeq" id="XP_003062076.1">
    <property type="nucleotide sequence ID" value="XM_003062030.1"/>
</dbReference>
<feature type="compositionally biased region" description="Low complexity" evidence="1">
    <location>
        <begin position="96"/>
        <end position="111"/>
    </location>
</feature>
<dbReference type="OMA" id="VAFWLNH"/>
<name>C1N2F1_MICPC</name>
<dbReference type="eggNOG" id="ENOG502RZ90">
    <property type="taxonomic scope" value="Eukaryota"/>
</dbReference>
<accession>C1N2F1</accession>
<feature type="region of interest" description="Disordered" evidence="1">
    <location>
        <begin position="92"/>
        <end position="112"/>
    </location>
</feature>
<protein>
    <submittedName>
        <fullName evidence="2">Predicted protein</fullName>
    </submittedName>
</protein>
<evidence type="ECO:0000256" key="1">
    <source>
        <dbReference type="SAM" id="MobiDB-lite"/>
    </source>
</evidence>
<keyword evidence="3" id="KW-1185">Reference proteome</keyword>
<dbReference type="Proteomes" id="UP000001876">
    <property type="component" value="Unassembled WGS sequence"/>
</dbReference>
<evidence type="ECO:0000313" key="2">
    <source>
        <dbReference type="EMBL" id="EEH53788.1"/>
    </source>
</evidence>
<gene>
    <name evidence="2" type="ORF">MICPUCDRAFT_51505</name>
</gene>
<sequence>MLTTPLDDDAIEGYYVPFHGHRAKDLALALNALRRRHDRVVFLAGDSSLDNKYWHDSWADAINGYERVLRPQRMKRDVCYWMNAEAAADDARGAGRRNASSSNTSSSSPSSIGCVNAAVEATALNDRAFGRLLPQDAFVRDNITENDVLIVSVGGNDVALQPLLCTCLNLSALVCCVPAACVEKCARASPPNLYRCRGRDVDCGCVGCGCQGCVAGLAGWPPGFGYVADLFKNRVENYVRKLCAATRPKVRSIHWSPYDRVGVVNADP</sequence>
<dbReference type="GeneID" id="9687515"/>
<organism evidence="3">
    <name type="scientific">Micromonas pusilla (strain CCMP1545)</name>
    <name type="common">Picoplanktonic green alga</name>
    <dbReference type="NCBI Taxonomy" id="564608"/>
    <lineage>
        <taxon>Eukaryota</taxon>
        <taxon>Viridiplantae</taxon>
        <taxon>Chlorophyta</taxon>
        <taxon>Mamiellophyceae</taxon>
        <taxon>Mamiellales</taxon>
        <taxon>Mamiellaceae</taxon>
        <taxon>Micromonas</taxon>
    </lineage>
</organism>
<dbReference type="AlphaFoldDB" id="C1N2F1"/>
<dbReference type="OrthoDB" id="2150942at2759"/>
<proteinExistence type="predicted"/>
<reference evidence="2 3" key="1">
    <citation type="journal article" date="2009" name="Science">
        <title>Green evolution and dynamic adaptations revealed by genomes of the marine picoeukaryotes Micromonas.</title>
        <authorList>
            <person name="Worden A.Z."/>
            <person name="Lee J.H."/>
            <person name="Mock T."/>
            <person name="Rouze P."/>
            <person name="Simmons M.P."/>
            <person name="Aerts A.L."/>
            <person name="Allen A.E."/>
            <person name="Cuvelier M.L."/>
            <person name="Derelle E."/>
            <person name="Everett M.V."/>
            <person name="Foulon E."/>
            <person name="Grimwood J."/>
            <person name="Gundlach H."/>
            <person name="Henrissat B."/>
            <person name="Napoli C."/>
            <person name="McDonald S.M."/>
            <person name="Parker M.S."/>
            <person name="Rombauts S."/>
            <person name="Salamov A."/>
            <person name="Von Dassow P."/>
            <person name="Badger J.H."/>
            <person name="Coutinho P.M."/>
            <person name="Demir E."/>
            <person name="Dubchak I."/>
            <person name="Gentemann C."/>
            <person name="Eikrem W."/>
            <person name="Gready J.E."/>
            <person name="John U."/>
            <person name="Lanier W."/>
            <person name="Lindquist E.A."/>
            <person name="Lucas S."/>
            <person name="Mayer K.F."/>
            <person name="Moreau H."/>
            <person name="Not F."/>
            <person name="Otillar R."/>
            <person name="Panaud O."/>
            <person name="Pangilinan J."/>
            <person name="Paulsen I."/>
            <person name="Piegu B."/>
            <person name="Poliakov A."/>
            <person name="Robbens S."/>
            <person name="Schmutz J."/>
            <person name="Toulza E."/>
            <person name="Wyss T."/>
            <person name="Zelensky A."/>
            <person name="Zhou K."/>
            <person name="Armbrust E.V."/>
            <person name="Bhattacharya D."/>
            <person name="Goodenough U.W."/>
            <person name="Van de Peer Y."/>
            <person name="Grigoriev I.V."/>
        </authorList>
    </citation>
    <scope>NUCLEOTIDE SEQUENCE [LARGE SCALE GENOMIC DNA]</scope>
    <source>
        <strain evidence="2 3">CCMP1545</strain>
    </source>
</reference>